<dbReference type="EMBL" id="CAADRM010000117">
    <property type="protein sequence ID" value="VFU16220.1"/>
    <property type="molecule type" value="Genomic_DNA"/>
</dbReference>
<keyword evidence="4" id="KW-0328">Glycosyltransferase</keyword>
<evidence type="ECO:0000259" key="3">
    <source>
        <dbReference type="Pfam" id="PF13439"/>
    </source>
</evidence>
<dbReference type="Pfam" id="PF13439">
    <property type="entry name" value="Glyco_transf_4"/>
    <property type="match status" value="1"/>
</dbReference>
<dbReference type="Pfam" id="PF00534">
    <property type="entry name" value="Glycos_transf_1"/>
    <property type="match status" value="1"/>
</dbReference>
<feature type="domain" description="Glycosyltransferase subfamily 4-like N-terminal" evidence="3">
    <location>
        <begin position="38"/>
        <end position="239"/>
    </location>
</feature>
<dbReference type="InterPro" id="IPR028098">
    <property type="entry name" value="Glyco_trans_4-like_N"/>
</dbReference>
<organism evidence="4">
    <name type="scientific">anaerobic digester metagenome</name>
    <dbReference type="NCBI Taxonomy" id="1263854"/>
    <lineage>
        <taxon>unclassified sequences</taxon>
        <taxon>metagenomes</taxon>
        <taxon>ecological metagenomes</taxon>
    </lineage>
</organism>
<dbReference type="CDD" id="cd03801">
    <property type="entry name" value="GT4_PimA-like"/>
    <property type="match status" value="1"/>
</dbReference>
<gene>
    <name evidence="4" type="primary">mshA</name>
    <name evidence="4" type="ORF">SCFA_520026</name>
</gene>
<dbReference type="GO" id="GO:0102710">
    <property type="term" value="F:D-inositol-3-phosphate glycosyltransferase activity"/>
    <property type="evidence" value="ECO:0007669"/>
    <property type="project" value="UniProtKB-EC"/>
</dbReference>
<dbReference type="PANTHER" id="PTHR46401">
    <property type="entry name" value="GLYCOSYLTRANSFERASE WBBK-RELATED"/>
    <property type="match status" value="1"/>
</dbReference>
<dbReference type="InterPro" id="IPR001296">
    <property type="entry name" value="Glyco_trans_1"/>
</dbReference>
<keyword evidence="1 4" id="KW-0808">Transferase</keyword>
<evidence type="ECO:0000313" key="4">
    <source>
        <dbReference type="EMBL" id="VFU16220.1"/>
    </source>
</evidence>
<accession>A0A485M3K2</accession>
<dbReference type="Gene3D" id="3.40.50.2000">
    <property type="entry name" value="Glycogen Phosphorylase B"/>
    <property type="match status" value="2"/>
</dbReference>
<protein>
    <submittedName>
        <fullName evidence="4">D-inositol 3-phosphate glycosyltransferase</fullName>
        <ecNumber evidence="4">2.4.1.250</ecNumber>
    </submittedName>
</protein>
<dbReference type="EC" id="2.4.1.250" evidence="4"/>
<dbReference type="SUPFAM" id="SSF53756">
    <property type="entry name" value="UDP-Glycosyltransferase/glycogen phosphorylase"/>
    <property type="match status" value="1"/>
</dbReference>
<reference evidence="4" key="1">
    <citation type="submission" date="2019-03" db="EMBL/GenBank/DDBJ databases">
        <authorList>
            <person name="Hao L."/>
        </authorList>
    </citation>
    <scope>NUCLEOTIDE SEQUENCE</scope>
</reference>
<dbReference type="GO" id="GO:0009103">
    <property type="term" value="P:lipopolysaccharide biosynthetic process"/>
    <property type="evidence" value="ECO:0007669"/>
    <property type="project" value="TreeGrafter"/>
</dbReference>
<evidence type="ECO:0000259" key="2">
    <source>
        <dbReference type="Pfam" id="PF00534"/>
    </source>
</evidence>
<evidence type="ECO:0000256" key="1">
    <source>
        <dbReference type="ARBA" id="ARBA00022679"/>
    </source>
</evidence>
<dbReference type="AlphaFoldDB" id="A0A485M3K2"/>
<proteinExistence type="predicted"/>
<dbReference type="PANTHER" id="PTHR46401:SF2">
    <property type="entry name" value="GLYCOSYLTRANSFERASE WBBK-RELATED"/>
    <property type="match status" value="1"/>
</dbReference>
<sequence>MAGSNQGREHANAPSASTGSEAPLRICLFTYRGNPTCGGQGVYTKRLSRALADLGHKVDVVSGPPYPVLDSDITLHKLPSLDLYNPDDLFRVPSLKELTSPVNLIEWLGVSSGGFPEPFTSGIRVWNFMRKNARNYDVFHDNQCLAYGLLGIQAIGVPTVATIHHPITVDRDVEVSSEKIWWRKLKVRRWYSFINMQKRVSRRLSHIITVSEASKDDISRQFAIPPYKFRVVANGINTDIFHPVEGIKREENQIMVTNSADTPLKGLRYLIEAVASIRRYRDVKLTVIGKPKKDGVIDRLVNSLGAHDYITFTGRIPDEDFASYYARTTIAVVPSLYEGFGLPAGEAMACRVPVISTTGGALPEVVGDAGVLVKPGDARALEKAIVDLLDNPEKRDVLARAGYERVKRHFTWSNTAQDVVNVYREAIGAHS</sequence>
<name>A0A485M3K2_9ZZZZ</name>
<feature type="domain" description="Glycosyl transferase family 1" evidence="2">
    <location>
        <begin position="248"/>
        <end position="405"/>
    </location>
</feature>